<organism evidence="3 4">
    <name type="scientific">Ampelomyces quisqualis</name>
    <name type="common">Powdery mildew agent</name>
    <dbReference type="NCBI Taxonomy" id="50730"/>
    <lineage>
        <taxon>Eukaryota</taxon>
        <taxon>Fungi</taxon>
        <taxon>Dikarya</taxon>
        <taxon>Ascomycota</taxon>
        <taxon>Pezizomycotina</taxon>
        <taxon>Dothideomycetes</taxon>
        <taxon>Pleosporomycetidae</taxon>
        <taxon>Pleosporales</taxon>
        <taxon>Pleosporineae</taxon>
        <taxon>Phaeosphaeriaceae</taxon>
        <taxon>Ampelomyces</taxon>
    </lineage>
</organism>
<feature type="compositionally biased region" description="Polar residues" evidence="1">
    <location>
        <begin position="1058"/>
        <end position="1068"/>
    </location>
</feature>
<feature type="region of interest" description="Disordered" evidence="1">
    <location>
        <begin position="166"/>
        <end position="186"/>
    </location>
</feature>
<dbReference type="OrthoDB" id="3538943at2759"/>
<evidence type="ECO:0000256" key="2">
    <source>
        <dbReference type="SAM" id="SignalP"/>
    </source>
</evidence>
<feature type="compositionally biased region" description="Acidic residues" evidence="1">
    <location>
        <begin position="363"/>
        <end position="374"/>
    </location>
</feature>
<feature type="compositionally biased region" description="Basic residues" evidence="1">
    <location>
        <begin position="215"/>
        <end position="228"/>
    </location>
</feature>
<feature type="region of interest" description="Disordered" evidence="1">
    <location>
        <begin position="202"/>
        <end position="286"/>
    </location>
</feature>
<dbReference type="EMBL" id="ML979138">
    <property type="protein sequence ID" value="KAF1913695.1"/>
    <property type="molecule type" value="Genomic_DNA"/>
</dbReference>
<feature type="compositionally biased region" description="Polar residues" evidence="1">
    <location>
        <begin position="534"/>
        <end position="550"/>
    </location>
</feature>
<gene>
    <name evidence="3" type="ORF">BDU57DRAFT_520659</name>
</gene>
<feature type="region of interest" description="Disordered" evidence="1">
    <location>
        <begin position="360"/>
        <end position="586"/>
    </location>
</feature>
<feature type="compositionally biased region" description="Basic residues" evidence="1">
    <location>
        <begin position="727"/>
        <end position="736"/>
    </location>
</feature>
<feature type="region of interest" description="Disordered" evidence="1">
    <location>
        <begin position="114"/>
        <end position="135"/>
    </location>
</feature>
<evidence type="ECO:0000313" key="4">
    <source>
        <dbReference type="Proteomes" id="UP000800096"/>
    </source>
</evidence>
<feature type="region of interest" description="Disordered" evidence="1">
    <location>
        <begin position="984"/>
        <end position="1102"/>
    </location>
</feature>
<accession>A0A6A5QDJ1</accession>
<feature type="compositionally biased region" description="Basic and acidic residues" evidence="1">
    <location>
        <begin position="439"/>
        <end position="449"/>
    </location>
</feature>
<feature type="compositionally biased region" description="Polar residues" evidence="1">
    <location>
        <begin position="457"/>
        <end position="469"/>
    </location>
</feature>
<protein>
    <submittedName>
        <fullName evidence="3">Uncharacterized protein</fullName>
    </submittedName>
</protein>
<feature type="compositionally biased region" description="Polar residues" evidence="1">
    <location>
        <begin position="124"/>
        <end position="135"/>
    </location>
</feature>
<feature type="region of interest" description="Disordered" evidence="1">
    <location>
        <begin position="665"/>
        <end position="737"/>
    </location>
</feature>
<feature type="compositionally biased region" description="Polar residues" evidence="1">
    <location>
        <begin position="570"/>
        <end position="586"/>
    </location>
</feature>
<feature type="region of interest" description="Disordered" evidence="1">
    <location>
        <begin position="1114"/>
        <end position="1134"/>
    </location>
</feature>
<feature type="compositionally biased region" description="Polar residues" evidence="1">
    <location>
        <begin position="1087"/>
        <end position="1100"/>
    </location>
</feature>
<name>A0A6A5QDJ1_AMPQU</name>
<feature type="chain" id="PRO_5025490517" evidence="2">
    <location>
        <begin position="26"/>
        <end position="1134"/>
    </location>
</feature>
<feature type="compositionally biased region" description="Polar residues" evidence="1">
    <location>
        <begin position="1114"/>
        <end position="1127"/>
    </location>
</feature>
<evidence type="ECO:0000256" key="1">
    <source>
        <dbReference type="SAM" id="MobiDB-lite"/>
    </source>
</evidence>
<dbReference type="AlphaFoldDB" id="A0A6A5QDJ1"/>
<feature type="compositionally biased region" description="Polar residues" evidence="1">
    <location>
        <begin position="665"/>
        <end position="676"/>
    </location>
</feature>
<feature type="signal peptide" evidence="2">
    <location>
        <begin position="1"/>
        <end position="25"/>
    </location>
</feature>
<dbReference type="Proteomes" id="UP000800096">
    <property type="component" value="Unassembled WGS sequence"/>
</dbReference>
<keyword evidence="4" id="KW-1185">Reference proteome</keyword>
<feature type="compositionally biased region" description="Low complexity" evidence="1">
    <location>
        <begin position="393"/>
        <end position="409"/>
    </location>
</feature>
<reference evidence="3" key="1">
    <citation type="journal article" date="2020" name="Stud. Mycol.">
        <title>101 Dothideomycetes genomes: a test case for predicting lifestyles and emergence of pathogens.</title>
        <authorList>
            <person name="Haridas S."/>
            <person name="Albert R."/>
            <person name="Binder M."/>
            <person name="Bloem J."/>
            <person name="Labutti K."/>
            <person name="Salamov A."/>
            <person name="Andreopoulos B."/>
            <person name="Baker S."/>
            <person name="Barry K."/>
            <person name="Bills G."/>
            <person name="Bluhm B."/>
            <person name="Cannon C."/>
            <person name="Castanera R."/>
            <person name="Culley D."/>
            <person name="Daum C."/>
            <person name="Ezra D."/>
            <person name="Gonzalez J."/>
            <person name="Henrissat B."/>
            <person name="Kuo A."/>
            <person name="Liang C."/>
            <person name="Lipzen A."/>
            <person name="Lutzoni F."/>
            <person name="Magnuson J."/>
            <person name="Mondo S."/>
            <person name="Nolan M."/>
            <person name="Ohm R."/>
            <person name="Pangilinan J."/>
            <person name="Park H.-J."/>
            <person name="Ramirez L."/>
            <person name="Alfaro M."/>
            <person name="Sun H."/>
            <person name="Tritt A."/>
            <person name="Yoshinaga Y."/>
            <person name="Zwiers L.-H."/>
            <person name="Turgeon B."/>
            <person name="Goodwin S."/>
            <person name="Spatafora J."/>
            <person name="Crous P."/>
            <person name="Grigoriev I."/>
        </authorList>
    </citation>
    <scope>NUCLEOTIDE SEQUENCE</scope>
    <source>
        <strain evidence="3">HMLAC05119</strain>
    </source>
</reference>
<keyword evidence="2" id="KW-0732">Signal</keyword>
<proteinExistence type="predicted"/>
<feature type="compositionally biased region" description="Low complexity" evidence="1">
    <location>
        <begin position="551"/>
        <end position="563"/>
    </location>
</feature>
<sequence>MQLSPLVLAGSQTLLQASLAPGCFACPPARVALHDIIRVRKYTIRYTSYGPPRAKLQFQVQTADWLGQSYPGPPTSGDPKPLASEHLVAICQQLDDVRTLQDRTCLDSTSAVAGEPGIPATMAGSDNASQGASQPHTQYAFGTQLAQPARARSRVSEDMPKFLGVNRREPVLAGSTQREDLLPKPARPAFNDHVALLSLLNKRAPQSSSRNLAHSPKRSPRKTHHKPQMPKDPATTQMMTQLPVHANSRPTQTPSSRHAMDVQVVSPTSKESTRQQADETTTVRKSKQSLIQKFASECSWMQDFDFTRDAFRVNNDQLLILRKEASWHKPFPGHTFPTGNVPVQILTTLERLADENAALEAGPESDEEMDEDPSPEFPVESLDPTPDSPPQPTQTDDVPTSQVSWSRSPSPKPPKKPTRPEHQLPPDSSFEMANPTMVEDARPEPHLAPKQDLIIIDSSTETENEQNAPPSSPPIEARSLALDDDVEMEEYVPQGLGEDSVGGAKESQERPSLSMSPPSRPIIQVKETPYIKSKNGQHITRNGSHSQPRETSSGTSKHTSSTSIVYGTYNDKTSPNAQANVNLSNNKTSIAVEPEAVSSRPAKHLEEVVLVQKQPTAVDDIADVAMNKETSAKVAGGSPQQVDALPREHLRGISVVQDVMSPRYTGTQQASTQTRVETVKPPKTSTQIHTMKQPAINERLELSEASRGPSLTPGSVKRKHDNSPSKRSTRNSKRREIKIVDFGVDSSGPVDPTPTLQAYREEEFRKFQDARKSSTGFEIPAEIVDKVDSRSDDNVMQVETPIWPNGEASVSEMSPRHESLYNDPDGNVATSKTTPALQAVPATLPASQSQLDSVPEPSFFRLPAAKQPSHAAKVAAADLNLFKSFKTAYPEYDGDLKHFKGQCAQMIKLDQEDKMVPKWQWDDYVIRNKTHYKGYALDCLDRGEDPQEYHRFYKDAIRDTIYLKGIIQGRATLLQALEQLDPAPPTLEPAMSTRNSPNKVKRSRASLPDAFGRPESSAKGHLSVTSRDRPRQSLPSRTQRDQQTTTTKYLHPKRVPSHAQTIAATSKRSIPPPNLPSRLLLDGAASPRTSTNRDNASGTSDCYRDFYFAYQRTTSMTGSTEVSSTQGRGHESNS</sequence>
<evidence type="ECO:0000313" key="3">
    <source>
        <dbReference type="EMBL" id="KAF1913695.1"/>
    </source>
</evidence>